<evidence type="ECO:0000256" key="3">
    <source>
        <dbReference type="HAMAP-Rule" id="MF_02225"/>
    </source>
</evidence>
<dbReference type="InterPro" id="IPR007085">
    <property type="entry name" value="DNA/pantothenate-metab_flavo_C"/>
</dbReference>
<dbReference type="SUPFAM" id="SSF102645">
    <property type="entry name" value="CoaB-like"/>
    <property type="match status" value="1"/>
</dbReference>
<comment type="function">
    <text evidence="4">Catalyzes two steps in the biosynthesis of coenzyme A. In the first step cysteine is conjugated to 4'-phosphopantothenate to form 4-phosphopantothenoylcysteine, in the latter compound is decarboxylated to form 4'-phosphopantotheine.</text>
</comment>
<feature type="region of interest" description="Phosphopantothenate--cysteine ligase" evidence="3">
    <location>
        <begin position="191"/>
        <end position="401"/>
    </location>
</feature>
<comment type="caution">
    <text evidence="7">The sequence shown here is derived from an EMBL/GenBank/DDBJ whole genome shotgun (WGS) entry which is preliminary data.</text>
</comment>
<dbReference type="Pfam" id="PF04127">
    <property type="entry name" value="DFP"/>
    <property type="match status" value="1"/>
</dbReference>
<dbReference type="HAMAP" id="MF_02225">
    <property type="entry name" value="CoaBC"/>
    <property type="match status" value="1"/>
</dbReference>
<dbReference type="SUPFAM" id="SSF52507">
    <property type="entry name" value="Homo-oligomeric flavin-containing Cys decarboxylases, HFCD"/>
    <property type="match status" value="1"/>
</dbReference>
<reference evidence="7" key="1">
    <citation type="journal article" date="2020" name="Appl. Environ. Microbiol.">
        <title>Medium-Chain Fatty Acid Synthesis by 'Candidatus Weimeria bifida' gen. nov., sp. nov., and 'Candidatus Pseudoramibacter fermentans' sp. nov.</title>
        <authorList>
            <person name="Scarborough M.J."/>
            <person name="Myers K.S."/>
            <person name="Donohue T.J."/>
            <person name="Noguera D.R."/>
        </authorList>
    </citation>
    <scope>NUCLEOTIDE SEQUENCE</scope>
    <source>
        <strain evidence="7">EUB1.1</strain>
    </source>
</reference>
<keyword evidence="3" id="KW-0511">Multifunctional enzyme</keyword>
<dbReference type="EC" id="6.3.2.5" evidence="3"/>
<evidence type="ECO:0000256" key="1">
    <source>
        <dbReference type="ARBA" id="ARBA00022793"/>
    </source>
</evidence>
<keyword evidence="2 3" id="KW-0456">Lyase</keyword>
<evidence type="ECO:0000256" key="2">
    <source>
        <dbReference type="ARBA" id="ARBA00023239"/>
    </source>
</evidence>
<keyword evidence="3 4" id="KW-0285">Flavoprotein</keyword>
<dbReference type="PANTHER" id="PTHR14359">
    <property type="entry name" value="HOMO-OLIGOMERIC FLAVIN CONTAINING CYS DECARBOXYLASE FAMILY"/>
    <property type="match status" value="1"/>
</dbReference>
<keyword evidence="3 4" id="KW-0288">FMN</keyword>
<feature type="binding site" evidence="3">
    <location>
        <position position="342"/>
    </location>
    <ligand>
        <name>CTP</name>
        <dbReference type="ChEBI" id="CHEBI:37563"/>
    </ligand>
</feature>
<comment type="cofactor">
    <cofactor evidence="3">
        <name>Mg(2+)</name>
        <dbReference type="ChEBI" id="CHEBI:18420"/>
    </cofactor>
</comment>
<dbReference type="PANTHER" id="PTHR14359:SF6">
    <property type="entry name" value="PHOSPHOPANTOTHENOYLCYSTEINE DECARBOXYLASE"/>
    <property type="match status" value="1"/>
</dbReference>
<dbReference type="Gene3D" id="3.40.50.10300">
    <property type="entry name" value="CoaB-like"/>
    <property type="match status" value="1"/>
</dbReference>
<comment type="cofactor">
    <cofactor evidence="3">
        <name>FMN</name>
        <dbReference type="ChEBI" id="CHEBI:58210"/>
    </cofactor>
    <text evidence="3">Binds 1 FMN per subunit.</text>
</comment>
<feature type="binding site" evidence="3">
    <location>
        <position position="324"/>
    </location>
    <ligand>
        <name>CTP</name>
        <dbReference type="ChEBI" id="CHEBI:37563"/>
    </ligand>
</feature>
<dbReference type="EMBL" id="VOGB01000004">
    <property type="protein sequence ID" value="MQM72639.1"/>
    <property type="molecule type" value="Genomic_DNA"/>
</dbReference>
<dbReference type="GO" id="GO:0004633">
    <property type="term" value="F:phosphopantothenoylcysteine decarboxylase activity"/>
    <property type="evidence" value="ECO:0007669"/>
    <property type="project" value="UniProtKB-UniRule"/>
</dbReference>
<sequence>MNLENRTVILGVSASIAAYKMADVASALAKQKCDVHVIMTPNATEIIQPMTFSTLTGNNCITDTFDKTIQYNVAHVALAKKADILFIAPATADIIAKLAYGLADDMLTTTALACTCPKYIAPAMNTAMYNNPIVQHNLSVLKDYGWHVITPDSGILACKDNGAGKLPQPDVLLDYIYREIAYEKDLTGKKILITAGPTHEAIDPVRYITNHSSGKMGYAIAYDAMLRGAEVTLVSGPTCLKPVPFVNFIPIQSAEDMAEAVLSAAPEQDVIIKAAAVADYTPKTTAAEKIKKDKGVPAIELKRTTDILKSLGEIKKANQFICGFSMETENLIENSRKKLEKKKIDMVVANNLRVSGAGFQGDTNVVTLITKNGNVALPLMPKSQVAHCILDAILEAQNGQQ</sequence>
<comment type="catalytic activity">
    <reaction evidence="3 4">
        <text>(R)-4'-phosphopantothenate + L-cysteine + CTP = N-[(R)-4-phosphopantothenoyl]-L-cysteine + CMP + diphosphate + H(+)</text>
        <dbReference type="Rhea" id="RHEA:19397"/>
        <dbReference type="ChEBI" id="CHEBI:10986"/>
        <dbReference type="ChEBI" id="CHEBI:15378"/>
        <dbReference type="ChEBI" id="CHEBI:33019"/>
        <dbReference type="ChEBI" id="CHEBI:35235"/>
        <dbReference type="ChEBI" id="CHEBI:37563"/>
        <dbReference type="ChEBI" id="CHEBI:59458"/>
        <dbReference type="ChEBI" id="CHEBI:60377"/>
        <dbReference type="EC" id="6.3.2.5"/>
    </reaction>
</comment>
<comment type="similarity">
    <text evidence="3 4">In the C-terminal section; belongs to the PPC synthetase family.</text>
</comment>
<evidence type="ECO:0000256" key="4">
    <source>
        <dbReference type="RuleBase" id="RU364078"/>
    </source>
</evidence>
<comment type="function">
    <text evidence="3">Catalyzes two sequential steps in the biosynthesis of coenzyme A. In the first step cysteine is conjugated to 4'-phosphopantothenate to form 4-phosphopantothenoylcysteine. In the second step the latter compound is decarboxylated to form 4'-phosphopantotheine.</text>
</comment>
<feature type="binding site" evidence="3">
    <location>
        <position position="279"/>
    </location>
    <ligand>
        <name>CTP</name>
        <dbReference type="ChEBI" id="CHEBI:37563"/>
    </ligand>
</feature>
<dbReference type="UniPathway" id="UPA00241">
    <property type="reaction ID" value="UER00353"/>
</dbReference>
<keyword evidence="1 3" id="KW-0210">Decarboxylase</keyword>
<accession>A0A6L5GQV8</accession>
<keyword evidence="3" id="KW-0460">Magnesium</keyword>
<keyword evidence="3" id="KW-0479">Metal-binding</keyword>
<dbReference type="GO" id="GO:0004632">
    <property type="term" value="F:phosphopantothenate--cysteine ligase activity"/>
    <property type="evidence" value="ECO:0007669"/>
    <property type="project" value="UniProtKB-UniRule"/>
</dbReference>
<organism evidence="7 8">
    <name type="scientific">Candidatus Pseudoramibacter fermentans</name>
    <dbReference type="NCBI Taxonomy" id="2594427"/>
    <lineage>
        <taxon>Bacteria</taxon>
        <taxon>Bacillati</taxon>
        <taxon>Bacillota</taxon>
        <taxon>Clostridia</taxon>
        <taxon>Eubacteriales</taxon>
        <taxon>Eubacteriaceae</taxon>
        <taxon>Pseudoramibacter</taxon>
    </lineage>
</organism>
<gene>
    <name evidence="3 7" type="primary">coaBC</name>
    <name evidence="7" type="ORF">FRC53_04290</name>
</gene>
<feature type="region of interest" description="Phosphopantothenoylcysteine decarboxylase" evidence="3">
    <location>
        <begin position="1"/>
        <end position="190"/>
    </location>
</feature>
<evidence type="ECO:0000313" key="8">
    <source>
        <dbReference type="Proteomes" id="UP000473648"/>
    </source>
</evidence>
<dbReference type="GO" id="GO:0015937">
    <property type="term" value="P:coenzyme A biosynthetic process"/>
    <property type="evidence" value="ECO:0007669"/>
    <property type="project" value="UniProtKB-UniRule"/>
</dbReference>
<keyword evidence="3 4" id="KW-0436">Ligase</keyword>
<feature type="binding site" evidence="3">
    <location>
        <position position="289"/>
    </location>
    <ligand>
        <name>CTP</name>
        <dbReference type="ChEBI" id="CHEBI:37563"/>
    </ligand>
</feature>
<evidence type="ECO:0000259" key="5">
    <source>
        <dbReference type="Pfam" id="PF02441"/>
    </source>
</evidence>
<keyword evidence="8" id="KW-1185">Reference proteome</keyword>
<feature type="binding site" evidence="3">
    <location>
        <position position="338"/>
    </location>
    <ligand>
        <name>CTP</name>
        <dbReference type="ChEBI" id="CHEBI:37563"/>
    </ligand>
</feature>
<comment type="catalytic activity">
    <reaction evidence="3 4">
        <text>N-[(R)-4-phosphopantothenoyl]-L-cysteine + H(+) = (R)-4'-phosphopantetheine + CO2</text>
        <dbReference type="Rhea" id="RHEA:16793"/>
        <dbReference type="ChEBI" id="CHEBI:15378"/>
        <dbReference type="ChEBI" id="CHEBI:16526"/>
        <dbReference type="ChEBI" id="CHEBI:59458"/>
        <dbReference type="ChEBI" id="CHEBI:61723"/>
        <dbReference type="EC" id="4.1.1.36"/>
    </reaction>
</comment>
<evidence type="ECO:0000313" key="7">
    <source>
        <dbReference type="EMBL" id="MQM72639.1"/>
    </source>
</evidence>
<dbReference type="GO" id="GO:0071513">
    <property type="term" value="C:phosphopantothenoylcysteine decarboxylase complex"/>
    <property type="evidence" value="ECO:0007669"/>
    <property type="project" value="TreeGrafter"/>
</dbReference>
<dbReference type="InterPro" id="IPR003382">
    <property type="entry name" value="Flavoprotein"/>
</dbReference>
<dbReference type="EC" id="4.1.1.36" evidence="3"/>
<name>A0A6L5GQV8_9FIRM</name>
<dbReference type="Pfam" id="PF02441">
    <property type="entry name" value="Flavoprotein"/>
    <property type="match status" value="1"/>
</dbReference>
<feature type="domain" description="Flavoprotein" evidence="5">
    <location>
        <begin position="7"/>
        <end position="141"/>
    </location>
</feature>
<comment type="pathway">
    <text evidence="3 4">Cofactor biosynthesis; coenzyme A biosynthesis; CoA from (R)-pantothenate: step 3/5.</text>
</comment>
<dbReference type="InterPro" id="IPR005252">
    <property type="entry name" value="CoaBC"/>
</dbReference>
<dbReference type="AlphaFoldDB" id="A0A6L5GQV8"/>
<dbReference type="GO" id="GO:0010181">
    <property type="term" value="F:FMN binding"/>
    <property type="evidence" value="ECO:0007669"/>
    <property type="project" value="UniProtKB-UniRule"/>
</dbReference>
<dbReference type="InterPro" id="IPR036551">
    <property type="entry name" value="Flavin_trans-like"/>
</dbReference>
<comment type="pathway">
    <text evidence="3 4">Cofactor biosynthesis; coenzyme A biosynthesis; CoA from (R)-pantothenate: step 2/5.</text>
</comment>
<evidence type="ECO:0000259" key="6">
    <source>
        <dbReference type="Pfam" id="PF04127"/>
    </source>
</evidence>
<proteinExistence type="inferred from homology"/>
<comment type="similarity">
    <text evidence="3 4">In the N-terminal section; belongs to the HFCD (homo-oligomeric flavin containing Cys decarboxylase) superfamily.</text>
</comment>
<comment type="caution">
    <text evidence="3">Lacks conserved residue(s) required for the propagation of feature annotation.</text>
</comment>
<dbReference type="InterPro" id="IPR035929">
    <property type="entry name" value="CoaB-like_sf"/>
</dbReference>
<dbReference type="NCBIfam" id="TIGR00521">
    <property type="entry name" value="coaBC_dfp"/>
    <property type="match status" value="1"/>
</dbReference>
<dbReference type="GO" id="GO:0015941">
    <property type="term" value="P:pantothenate catabolic process"/>
    <property type="evidence" value="ECO:0007669"/>
    <property type="project" value="InterPro"/>
</dbReference>
<dbReference type="Proteomes" id="UP000473648">
    <property type="component" value="Unassembled WGS sequence"/>
</dbReference>
<protein>
    <recommendedName>
        <fullName evidence="3">Coenzyme A biosynthesis bifunctional protein CoaBC</fullName>
    </recommendedName>
    <alternativeName>
        <fullName evidence="3">DNA/pantothenate metabolism flavoprotein</fullName>
    </alternativeName>
    <alternativeName>
        <fullName evidence="3">Phosphopantothenoylcysteine synthetase/decarboxylase</fullName>
        <shortName evidence="3">PPCS-PPCDC</shortName>
    </alternativeName>
    <domain>
        <recommendedName>
            <fullName evidence="3">Phosphopantothenoylcysteine decarboxylase</fullName>
            <shortName evidence="3">PPC decarboxylase</shortName>
            <shortName evidence="3">PPC-DC</shortName>
            <ecNumber evidence="3">4.1.1.36</ecNumber>
        </recommendedName>
        <alternativeName>
            <fullName evidence="3">CoaC</fullName>
        </alternativeName>
    </domain>
    <domain>
        <recommendedName>
            <fullName evidence="3">Phosphopantothenate--cysteine ligase</fullName>
            <ecNumber evidence="3">6.3.2.5</ecNumber>
        </recommendedName>
        <alternativeName>
            <fullName evidence="3">CoaB</fullName>
        </alternativeName>
        <alternativeName>
            <fullName evidence="3">Phosphopantothenoylcysteine synthetase</fullName>
            <shortName evidence="3">PPC synthetase</shortName>
            <shortName evidence="3">PPC-S</shortName>
        </alternativeName>
    </domain>
</protein>
<feature type="active site" description="Proton donor" evidence="3">
    <location>
        <position position="158"/>
    </location>
</feature>
<dbReference type="GO" id="GO:0046872">
    <property type="term" value="F:metal ion binding"/>
    <property type="evidence" value="ECO:0007669"/>
    <property type="project" value="UniProtKB-KW"/>
</dbReference>
<feature type="domain" description="DNA/pantothenate metabolism flavoprotein C-terminal" evidence="6">
    <location>
        <begin position="186"/>
        <end position="395"/>
    </location>
</feature>
<dbReference type="Gene3D" id="3.40.50.1950">
    <property type="entry name" value="Flavin prenyltransferase-like"/>
    <property type="match status" value="1"/>
</dbReference>